<proteinExistence type="predicted"/>
<reference evidence="1 2" key="1">
    <citation type="journal article" date="2004" name="J. Bacteriol.">
        <title>Comparative genomics of two Leptospira interrogans serovars reveals novel insights into physiology and pathogenesis.</title>
        <authorList>
            <person name="Nascimento A.L."/>
            <person name="Ko A.I."/>
            <person name="Martins E.A."/>
            <person name="Monteiro-Vitorello C.B."/>
            <person name="Ho P.L."/>
            <person name="Haake D.A."/>
            <person name="Verjovski-Almeida S."/>
            <person name="Hartskeerl R.A."/>
            <person name="Marques M.V."/>
            <person name="Oliveira M.C."/>
            <person name="Menck C.F."/>
            <person name="Leite L.C."/>
            <person name="Carrer H."/>
            <person name="Coutinho L.L."/>
            <person name="Degrave W.M."/>
            <person name="Dellagostin O.A."/>
            <person name="El-Dorry H."/>
            <person name="Ferro E.S."/>
            <person name="Ferro M.I."/>
            <person name="Furlan L.R."/>
            <person name="Gamberini M."/>
            <person name="Giglioti E.A."/>
            <person name="Goes-Neto A."/>
            <person name="Goldman G.H."/>
            <person name="Goldman M.H."/>
            <person name="Harakava R."/>
            <person name="Jeronimo S.M."/>
            <person name="Junqueira-De-Azevedo I.L."/>
            <person name="Kimura E.T."/>
            <person name="Kuramae E.E."/>
            <person name="Lemos E.G."/>
            <person name="Lemos M.V."/>
            <person name="Marino C.L."/>
            <person name="Nunes L.R."/>
            <person name="De Oliveira R.C."/>
            <person name="Pereira G.G."/>
            <person name="Reis M.S."/>
            <person name="Schriefer A."/>
            <person name="Siqueira W.J."/>
            <person name="Sommer P."/>
            <person name="Tsai S.M."/>
            <person name="Simpson A.J."/>
            <person name="Ferro J.A."/>
            <person name="Camargo L.E."/>
            <person name="Kitajima J.P."/>
            <person name="Setubal J.C."/>
            <person name="Van Sluys M.A."/>
        </authorList>
    </citation>
    <scope>NUCLEOTIDE SEQUENCE [LARGE SCALE GENOMIC DNA]</scope>
    <source>
        <strain evidence="1 2">Fiocruz L1-130</strain>
    </source>
</reference>
<dbReference type="Proteomes" id="UP000007037">
    <property type="component" value="Chromosome I"/>
</dbReference>
<name>Q72RS3_LEPIC</name>
<dbReference type="EMBL" id="AE016823">
    <property type="protein sequence ID" value="AAS70260.1"/>
    <property type="molecule type" value="Genomic_DNA"/>
</dbReference>
<dbReference type="AlphaFoldDB" id="Q72RS3"/>
<dbReference type="KEGG" id="lic:LIC_11669"/>
<gene>
    <name evidence="1" type="ordered locus">LIC_11669</name>
</gene>
<evidence type="ECO:0000313" key="2">
    <source>
        <dbReference type="Proteomes" id="UP000007037"/>
    </source>
</evidence>
<dbReference type="HOGENOM" id="CLU_2523501_0_0_12"/>
<evidence type="ECO:0000313" key="1">
    <source>
        <dbReference type="EMBL" id="AAS70260.1"/>
    </source>
</evidence>
<sequence>MRKDGYWKKTDSKNQKYTKNEMETGFNICLIHSGNGTDLKRMFHLSGTILSQARNFILRSIRPGVESIFQSRRVQNFVNLHSRK</sequence>
<organism evidence="1 2">
    <name type="scientific">Leptospira interrogans serogroup Icterohaemorrhagiae serovar copenhageni (strain Fiocruz L1-130)</name>
    <dbReference type="NCBI Taxonomy" id="267671"/>
    <lineage>
        <taxon>Bacteria</taxon>
        <taxon>Pseudomonadati</taxon>
        <taxon>Spirochaetota</taxon>
        <taxon>Spirochaetia</taxon>
        <taxon>Leptospirales</taxon>
        <taxon>Leptospiraceae</taxon>
        <taxon>Leptospira</taxon>
    </lineage>
</organism>
<accession>Q72RS3</accession>
<protein>
    <submittedName>
        <fullName evidence="1">Uncharacterized protein</fullName>
    </submittedName>
</protein>